<evidence type="ECO:0000313" key="2">
    <source>
        <dbReference type="Proteomes" id="UP000887013"/>
    </source>
</evidence>
<protein>
    <submittedName>
        <fullName evidence="1">Uncharacterized protein</fullName>
    </submittedName>
</protein>
<evidence type="ECO:0000313" key="1">
    <source>
        <dbReference type="EMBL" id="GFS79579.1"/>
    </source>
</evidence>
<proteinExistence type="predicted"/>
<gene>
    <name evidence="1" type="ORF">NPIL_703611</name>
</gene>
<reference evidence="1" key="1">
    <citation type="submission" date="2020-08" db="EMBL/GenBank/DDBJ databases">
        <title>Multicomponent nature underlies the extraordinary mechanical properties of spider dragline silk.</title>
        <authorList>
            <person name="Kono N."/>
            <person name="Nakamura H."/>
            <person name="Mori M."/>
            <person name="Yoshida Y."/>
            <person name="Ohtoshi R."/>
            <person name="Malay A.D."/>
            <person name="Moran D.A.P."/>
            <person name="Tomita M."/>
            <person name="Numata K."/>
            <person name="Arakawa K."/>
        </authorList>
    </citation>
    <scope>NUCLEOTIDE SEQUENCE</scope>
</reference>
<organism evidence="1 2">
    <name type="scientific">Nephila pilipes</name>
    <name type="common">Giant wood spider</name>
    <name type="synonym">Nephila maculata</name>
    <dbReference type="NCBI Taxonomy" id="299642"/>
    <lineage>
        <taxon>Eukaryota</taxon>
        <taxon>Metazoa</taxon>
        <taxon>Ecdysozoa</taxon>
        <taxon>Arthropoda</taxon>
        <taxon>Chelicerata</taxon>
        <taxon>Arachnida</taxon>
        <taxon>Araneae</taxon>
        <taxon>Araneomorphae</taxon>
        <taxon>Entelegynae</taxon>
        <taxon>Araneoidea</taxon>
        <taxon>Nephilidae</taxon>
        <taxon>Nephila</taxon>
    </lineage>
</organism>
<keyword evidence="2" id="KW-1185">Reference proteome</keyword>
<dbReference type="AlphaFoldDB" id="A0A8X6MVA7"/>
<dbReference type="Proteomes" id="UP000887013">
    <property type="component" value="Unassembled WGS sequence"/>
</dbReference>
<dbReference type="EMBL" id="BMAW01097434">
    <property type="protein sequence ID" value="GFS79579.1"/>
    <property type="molecule type" value="Genomic_DNA"/>
</dbReference>
<accession>A0A8X6MVA7</accession>
<comment type="caution">
    <text evidence="1">The sequence shown here is derived from an EMBL/GenBank/DDBJ whole genome shotgun (WGS) entry which is preliminary data.</text>
</comment>
<sequence length="66" mass="7889">MYRKCFQKNFAHYVCFDIFGGLKTSGIWRGTAYINLNMTILKLKQKPFHFLNELEHLWMFGAKDNI</sequence>
<name>A0A8X6MVA7_NEPPI</name>